<proteinExistence type="predicted"/>
<dbReference type="EMBL" id="OX459939">
    <property type="protein sequence ID" value="CAI9169595.1"/>
    <property type="molecule type" value="Genomic_DNA"/>
</dbReference>
<protein>
    <submittedName>
        <fullName evidence="1">Uncharacterized protein</fullName>
    </submittedName>
</protein>
<sequence length="105" mass="11123">MELKFSKCMIVREASKNTDEICIFISMHYHSKGFSGGSIGKESACNVGDLGSIPGVGRSPGEGHGYPLQCSCLANPMDRGACQATVHGVPQSDSAERLSAAHYVF</sequence>
<keyword evidence="2" id="KW-1185">Reference proteome</keyword>
<gene>
    <name evidence="1" type="ORF">MRATA1EN1_LOCUS18557</name>
</gene>
<dbReference type="Proteomes" id="UP001176941">
    <property type="component" value="Chromosome 3"/>
</dbReference>
<name>A0ABN8Z839_RANTA</name>
<reference evidence="1" key="1">
    <citation type="submission" date="2023-04" db="EMBL/GenBank/DDBJ databases">
        <authorList>
            <consortium name="ELIXIR-Norway"/>
        </authorList>
    </citation>
    <scope>NUCLEOTIDE SEQUENCE [LARGE SCALE GENOMIC DNA]</scope>
</reference>
<accession>A0ABN8Z839</accession>
<evidence type="ECO:0000313" key="2">
    <source>
        <dbReference type="Proteomes" id="UP001176941"/>
    </source>
</evidence>
<evidence type="ECO:0000313" key="1">
    <source>
        <dbReference type="EMBL" id="CAI9169595.1"/>
    </source>
</evidence>
<organism evidence="1 2">
    <name type="scientific">Rangifer tarandus platyrhynchus</name>
    <name type="common">Svalbard reindeer</name>
    <dbReference type="NCBI Taxonomy" id="3082113"/>
    <lineage>
        <taxon>Eukaryota</taxon>
        <taxon>Metazoa</taxon>
        <taxon>Chordata</taxon>
        <taxon>Craniata</taxon>
        <taxon>Vertebrata</taxon>
        <taxon>Euteleostomi</taxon>
        <taxon>Mammalia</taxon>
        <taxon>Eutheria</taxon>
        <taxon>Laurasiatheria</taxon>
        <taxon>Artiodactyla</taxon>
        <taxon>Ruminantia</taxon>
        <taxon>Pecora</taxon>
        <taxon>Cervidae</taxon>
        <taxon>Odocoileinae</taxon>
        <taxon>Rangifer</taxon>
    </lineage>
</organism>